<sequence length="319" mass="35246">MPFQLDAEVAAVLAKLFESPPPKPPRGDVQTRRANTEGFFTQLSQLRPSIQGIENQDFHVKSADGYEVLCRWFKKEGVPLSNSSAVLYAHGGGMISISIDTYGEIIKNYVSNTGVPFLVVQYRLAPEVQSPKLVEDCFAGLQYLISHAKDLGVDPKRVAVMGDSGGGALAAMLTHYLKSKGETQVCKQILIYPMLDDRTTNDNPNIAPFATWDADSNHTAWEAVLGKDRFQASNVNPVDVPNRMTVQDAKDLPPAYIDVGELDIFHDEIMDYARKLGQAAVSCELHVWPSVPHAFEAFAPDTAVSKRAFEERFRAIKSF</sequence>
<dbReference type="InterPro" id="IPR050300">
    <property type="entry name" value="GDXG_lipolytic_enzyme"/>
</dbReference>
<dbReference type="InterPro" id="IPR029058">
    <property type="entry name" value="AB_hydrolase_fold"/>
</dbReference>
<evidence type="ECO:0000256" key="1">
    <source>
        <dbReference type="ARBA" id="ARBA00022801"/>
    </source>
</evidence>
<reference evidence="3" key="1">
    <citation type="submission" date="2023-07" db="EMBL/GenBank/DDBJ databases">
        <title>Black Yeasts Isolated from many extreme environments.</title>
        <authorList>
            <person name="Coleine C."/>
            <person name="Stajich J.E."/>
            <person name="Selbmann L."/>
        </authorList>
    </citation>
    <scope>NUCLEOTIDE SEQUENCE</scope>
    <source>
        <strain evidence="3">CCFEE 5485</strain>
    </source>
</reference>
<dbReference type="GO" id="GO:0016787">
    <property type="term" value="F:hydrolase activity"/>
    <property type="evidence" value="ECO:0007669"/>
    <property type="project" value="UniProtKB-KW"/>
</dbReference>
<dbReference type="InterPro" id="IPR013094">
    <property type="entry name" value="AB_hydrolase_3"/>
</dbReference>
<dbReference type="Proteomes" id="UP001274830">
    <property type="component" value="Unassembled WGS sequence"/>
</dbReference>
<dbReference type="PANTHER" id="PTHR48081">
    <property type="entry name" value="AB HYDROLASE SUPERFAMILY PROTEIN C4A8.06C"/>
    <property type="match status" value="1"/>
</dbReference>
<evidence type="ECO:0000313" key="4">
    <source>
        <dbReference type="Proteomes" id="UP001274830"/>
    </source>
</evidence>
<feature type="domain" description="Alpha/beta hydrolase fold-3" evidence="2">
    <location>
        <begin position="86"/>
        <end position="296"/>
    </location>
</feature>
<dbReference type="Pfam" id="PF07859">
    <property type="entry name" value="Abhydrolase_3"/>
    <property type="match status" value="1"/>
</dbReference>
<keyword evidence="4" id="KW-1185">Reference proteome</keyword>
<keyword evidence="1" id="KW-0378">Hydrolase</keyword>
<proteinExistence type="predicted"/>
<accession>A0AAE0WG78</accession>
<evidence type="ECO:0000313" key="3">
    <source>
        <dbReference type="EMBL" id="KAK3669684.1"/>
    </source>
</evidence>
<dbReference type="PANTHER" id="PTHR48081:SF8">
    <property type="entry name" value="ALPHA_BETA HYDROLASE FOLD-3 DOMAIN-CONTAINING PROTEIN-RELATED"/>
    <property type="match status" value="1"/>
</dbReference>
<comment type="caution">
    <text evidence="3">The sequence shown here is derived from an EMBL/GenBank/DDBJ whole genome shotgun (WGS) entry which is preliminary data.</text>
</comment>
<name>A0AAE0WG78_9PEZI</name>
<dbReference type="EMBL" id="JAUTXT010000075">
    <property type="protein sequence ID" value="KAK3669684.1"/>
    <property type="molecule type" value="Genomic_DNA"/>
</dbReference>
<evidence type="ECO:0000259" key="2">
    <source>
        <dbReference type="Pfam" id="PF07859"/>
    </source>
</evidence>
<dbReference type="SUPFAM" id="SSF53474">
    <property type="entry name" value="alpha/beta-Hydrolases"/>
    <property type="match status" value="1"/>
</dbReference>
<protein>
    <recommendedName>
        <fullName evidence="2">Alpha/beta hydrolase fold-3 domain-containing protein</fullName>
    </recommendedName>
</protein>
<gene>
    <name evidence="3" type="ORF">LTR78_010436</name>
</gene>
<dbReference type="Gene3D" id="3.40.50.1820">
    <property type="entry name" value="alpha/beta hydrolase"/>
    <property type="match status" value="1"/>
</dbReference>
<dbReference type="AlphaFoldDB" id="A0AAE0WG78"/>
<organism evidence="3 4">
    <name type="scientific">Recurvomyces mirabilis</name>
    <dbReference type="NCBI Taxonomy" id="574656"/>
    <lineage>
        <taxon>Eukaryota</taxon>
        <taxon>Fungi</taxon>
        <taxon>Dikarya</taxon>
        <taxon>Ascomycota</taxon>
        <taxon>Pezizomycotina</taxon>
        <taxon>Dothideomycetes</taxon>
        <taxon>Dothideomycetidae</taxon>
        <taxon>Mycosphaerellales</taxon>
        <taxon>Teratosphaeriaceae</taxon>
        <taxon>Recurvomyces</taxon>
    </lineage>
</organism>